<name>X1AQD8_9ZZZZ</name>
<reference evidence="1" key="1">
    <citation type="journal article" date="2014" name="Front. Microbiol.">
        <title>High frequency of phylogenetically diverse reductive dehalogenase-homologous genes in deep subseafloor sedimentary metagenomes.</title>
        <authorList>
            <person name="Kawai M."/>
            <person name="Futagami T."/>
            <person name="Toyoda A."/>
            <person name="Takaki Y."/>
            <person name="Nishi S."/>
            <person name="Hori S."/>
            <person name="Arai W."/>
            <person name="Tsubouchi T."/>
            <person name="Morono Y."/>
            <person name="Uchiyama I."/>
            <person name="Ito T."/>
            <person name="Fujiyama A."/>
            <person name="Inagaki F."/>
            <person name="Takami H."/>
        </authorList>
    </citation>
    <scope>NUCLEOTIDE SEQUENCE</scope>
    <source>
        <strain evidence="1">Expedition CK06-06</strain>
    </source>
</reference>
<dbReference type="Gene3D" id="3.40.50.300">
    <property type="entry name" value="P-loop containing nucleotide triphosphate hydrolases"/>
    <property type="match status" value="1"/>
</dbReference>
<feature type="non-terminal residue" evidence="1">
    <location>
        <position position="185"/>
    </location>
</feature>
<evidence type="ECO:0008006" key="2">
    <source>
        <dbReference type="Google" id="ProtNLM"/>
    </source>
</evidence>
<dbReference type="PANTHER" id="PTHR47642:SF5">
    <property type="entry name" value="ATP-DEPENDENT DNA HELICASE"/>
    <property type="match status" value="1"/>
</dbReference>
<dbReference type="AlphaFoldDB" id="X1AQD8"/>
<feature type="non-terminal residue" evidence="1">
    <location>
        <position position="1"/>
    </location>
</feature>
<dbReference type="InterPro" id="IPR051055">
    <property type="entry name" value="PIF1_helicase"/>
</dbReference>
<protein>
    <recommendedName>
        <fullName evidence="2">UvrD-like helicase C-terminal domain-containing protein</fullName>
    </recommendedName>
</protein>
<organism evidence="1">
    <name type="scientific">marine sediment metagenome</name>
    <dbReference type="NCBI Taxonomy" id="412755"/>
    <lineage>
        <taxon>unclassified sequences</taxon>
        <taxon>metagenomes</taxon>
        <taxon>ecological metagenomes</taxon>
    </lineage>
</organism>
<gene>
    <name evidence="1" type="ORF">S01H4_28394</name>
</gene>
<dbReference type="PANTHER" id="PTHR47642">
    <property type="entry name" value="ATP-DEPENDENT DNA HELICASE"/>
    <property type="match status" value="1"/>
</dbReference>
<sequence length="185" mass="20669">EENIKGTFSHYPIKLAWAITVHKSQGLTFKKAIIDVSRAFAPGQIYVALSRLVSLDGLVLTGRIPLSVLEQDGALTGFLKSKESPEVLGKVLKKETHHFIADTVLKAFNFNSLCNLFKYHVESYTKDDKKSIKQQYKNWAGELHTDLIPVKEVADKFSGQLNQIIGTQYSGYLSVLNDRVKAAKT</sequence>
<accession>X1AQD8</accession>
<dbReference type="InterPro" id="IPR027417">
    <property type="entry name" value="P-loop_NTPase"/>
</dbReference>
<dbReference type="SUPFAM" id="SSF52540">
    <property type="entry name" value="P-loop containing nucleoside triphosphate hydrolases"/>
    <property type="match status" value="1"/>
</dbReference>
<comment type="caution">
    <text evidence="1">The sequence shown here is derived from an EMBL/GenBank/DDBJ whole genome shotgun (WGS) entry which is preliminary data.</text>
</comment>
<evidence type="ECO:0000313" key="1">
    <source>
        <dbReference type="EMBL" id="GAG84950.1"/>
    </source>
</evidence>
<proteinExistence type="predicted"/>
<dbReference type="EMBL" id="BART01014109">
    <property type="protein sequence ID" value="GAG84950.1"/>
    <property type="molecule type" value="Genomic_DNA"/>
</dbReference>
<dbReference type="CDD" id="cd18809">
    <property type="entry name" value="SF1_C_RecD"/>
    <property type="match status" value="1"/>
</dbReference>